<dbReference type="Proteomes" id="UP000184368">
    <property type="component" value="Unassembled WGS sequence"/>
</dbReference>
<dbReference type="AlphaFoldDB" id="A0A1M4V293"/>
<accession>A0A1M4V293</accession>
<evidence type="ECO:0000256" key="2">
    <source>
        <dbReference type="ARBA" id="ARBA00002764"/>
    </source>
</evidence>
<keyword evidence="7 8" id="KW-0320">Glycogen biosynthesis</keyword>
<name>A0A1M4V293_9BACT</name>
<dbReference type="InterPro" id="IPR001296">
    <property type="entry name" value="Glyco_trans_1"/>
</dbReference>
<dbReference type="Pfam" id="PF00534">
    <property type="entry name" value="Glycos_transf_1"/>
    <property type="match status" value="1"/>
</dbReference>
<dbReference type="NCBIfam" id="TIGR02095">
    <property type="entry name" value="glgA"/>
    <property type="match status" value="1"/>
</dbReference>
<dbReference type="GO" id="GO:0005978">
    <property type="term" value="P:glycogen biosynthetic process"/>
    <property type="evidence" value="ECO:0007669"/>
    <property type="project" value="UniProtKB-UniRule"/>
</dbReference>
<dbReference type="InterPro" id="IPR013534">
    <property type="entry name" value="Starch_synth_cat_dom"/>
</dbReference>
<proteinExistence type="inferred from homology"/>
<dbReference type="HAMAP" id="MF_00484">
    <property type="entry name" value="Glycogen_synth"/>
    <property type="match status" value="1"/>
</dbReference>
<evidence type="ECO:0000256" key="3">
    <source>
        <dbReference type="ARBA" id="ARBA00004964"/>
    </source>
</evidence>
<evidence type="ECO:0000256" key="4">
    <source>
        <dbReference type="ARBA" id="ARBA00010281"/>
    </source>
</evidence>
<reference evidence="11 12" key="1">
    <citation type="submission" date="2016-11" db="EMBL/GenBank/DDBJ databases">
        <authorList>
            <person name="Jaros S."/>
            <person name="Januszkiewicz K."/>
            <person name="Wedrychowicz H."/>
        </authorList>
    </citation>
    <scope>NUCLEOTIDE SEQUENCE [LARGE SCALE GENOMIC DNA]</scope>
    <source>
        <strain evidence="11 12">DSM 26897</strain>
    </source>
</reference>
<evidence type="ECO:0000256" key="5">
    <source>
        <dbReference type="ARBA" id="ARBA00022676"/>
    </source>
</evidence>
<feature type="domain" description="Glycosyl transferase family 1" evidence="9">
    <location>
        <begin position="280"/>
        <end position="435"/>
    </location>
</feature>
<sequence length="475" mass="54189">MEIIHVTAECYPVAKAGGLGDVAGALPKYQCALGHTAKVVMPMYRTRFLYDNEWELVHEGGQCLGQQWFHYSIIREKTNKLGFDLYLVDINGLLDREKVYGYDDDIERFLGFQLAVCDWLVQWTNLPDVVHCHDHHTGLIPFLMKHTYAFNRMAATPSIFTIHNAEYQGWIGWDKAYLLPAYDTWKSGLLEWNGTINSLASAIKCAWKVNTVSPSYMEELRYKAAGLEPLFEYEKGKCSGILNGIDTQVWDPMTDPLLHKNFDGQTAKEGKRKNKKEVCQRFGMDPEKPLVVFIGRLVGEKAADLLPDAIRNSIYQHHAGASFLILGSGEPVVENRLNLLKEQFSGFVNTFIGYNEALAHQMYAGADFLLMPSRVEPCGLNQLYSLRYGTVPIVRSTGGLRDTVKDFGEWQGYGIRFDQASVEDIVFSLQRALELYYQKPDLFQWMRSYMMQIDHSWEKSALDYIALYQSTQLSV</sequence>
<dbReference type="OrthoDB" id="9808590at2"/>
<dbReference type="CDD" id="cd03791">
    <property type="entry name" value="GT5_Glycogen_synthase_DULL1-like"/>
    <property type="match status" value="1"/>
</dbReference>
<dbReference type="Gene3D" id="3.40.50.2000">
    <property type="entry name" value="Glycogen Phosphorylase B"/>
    <property type="match status" value="2"/>
</dbReference>
<comment type="function">
    <text evidence="2 8">Synthesizes alpha-1,4-glucan chains using ADP-glucose.</text>
</comment>
<feature type="binding site" evidence="8">
    <location>
        <position position="15"/>
    </location>
    <ligand>
        <name>ADP-alpha-D-glucose</name>
        <dbReference type="ChEBI" id="CHEBI:57498"/>
    </ligand>
</feature>
<dbReference type="EC" id="2.4.1.21" evidence="8"/>
<keyword evidence="5 8" id="KW-0328">Glycosyltransferase</keyword>
<evidence type="ECO:0000313" key="12">
    <source>
        <dbReference type="Proteomes" id="UP000184368"/>
    </source>
</evidence>
<evidence type="ECO:0000313" key="11">
    <source>
        <dbReference type="EMBL" id="SHE63022.1"/>
    </source>
</evidence>
<comment type="catalytic activity">
    <reaction evidence="1 8">
        <text>[(1-&gt;4)-alpha-D-glucosyl](n) + ADP-alpha-D-glucose = [(1-&gt;4)-alpha-D-glucosyl](n+1) + ADP + H(+)</text>
        <dbReference type="Rhea" id="RHEA:18189"/>
        <dbReference type="Rhea" id="RHEA-COMP:9584"/>
        <dbReference type="Rhea" id="RHEA-COMP:9587"/>
        <dbReference type="ChEBI" id="CHEBI:15378"/>
        <dbReference type="ChEBI" id="CHEBI:15444"/>
        <dbReference type="ChEBI" id="CHEBI:57498"/>
        <dbReference type="ChEBI" id="CHEBI:456216"/>
        <dbReference type="EC" id="2.4.1.21"/>
    </reaction>
</comment>
<feature type="domain" description="Starch synthase catalytic" evidence="10">
    <location>
        <begin position="3"/>
        <end position="229"/>
    </location>
</feature>
<keyword evidence="12" id="KW-1185">Reference proteome</keyword>
<keyword evidence="6 8" id="KW-0808">Transferase</keyword>
<evidence type="ECO:0000256" key="1">
    <source>
        <dbReference type="ARBA" id="ARBA00001478"/>
    </source>
</evidence>
<dbReference type="GO" id="GO:0004373">
    <property type="term" value="F:alpha-1,4-glucan glucosyltransferase (UDP-glucose donor) activity"/>
    <property type="evidence" value="ECO:0007669"/>
    <property type="project" value="InterPro"/>
</dbReference>
<comment type="pathway">
    <text evidence="3 8">Glycan biosynthesis; glycogen biosynthesis.</text>
</comment>
<dbReference type="STRING" id="1302690.BUE76_13145"/>
<evidence type="ECO:0000256" key="7">
    <source>
        <dbReference type="ARBA" id="ARBA00023056"/>
    </source>
</evidence>
<dbReference type="RefSeq" id="WP_073040295.1">
    <property type="nucleotide sequence ID" value="NZ_FQUO01000002.1"/>
</dbReference>
<evidence type="ECO:0000259" key="9">
    <source>
        <dbReference type="Pfam" id="PF00534"/>
    </source>
</evidence>
<evidence type="ECO:0000256" key="6">
    <source>
        <dbReference type="ARBA" id="ARBA00022679"/>
    </source>
</evidence>
<evidence type="ECO:0000256" key="8">
    <source>
        <dbReference type="HAMAP-Rule" id="MF_00484"/>
    </source>
</evidence>
<dbReference type="InterPro" id="IPR011835">
    <property type="entry name" value="GS/SS"/>
</dbReference>
<dbReference type="UniPathway" id="UPA00164"/>
<evidence type="ECO:0000259" key="10">
    <source>
        <dbReference type="Pfam" id="PF08323"/>
    </source>
</evidence>
<protein>
    <recommendedName>
        <fullName evidence="8">Glycogen synthase</fullName>
        <ecNumber evidence="8">2.4.1.21</ecNumber>
    </recommendedName>
    <alternativeName>
        <fullName evidence="8">Starch [bacterial glycogen] synthase</fullName>
    </alternativeName>
</protein>
<gene>
    <name evidence="8" type="primary">glgA</name>
    <name evidence="11" type="ORF">SAMN05444008_102111</name>
</gene>
<dbReference type="PANTHER" id="PTHR45825">
    <property type="entry name" value="GRANULE-BOUND STARCH SYNTHASE 1, CHLOROPLASTIC/AMYLOPLASTIC"/>
    <property type="match status" value="1"/>
</dbReference>
<dbReference type="GO" id="GO:0009011">
    <property type="term" value="F:alpha-1,4-glucan glucosyltransferase (ADP-glucose donor) activity"/>
    <property type="evidence" value="ECO:0007669"/>
    <property type="project" value="UniProtKB-UniRule"/>
</dbReference>
<organism evidence="11 12">
    <name type="scientific">Cnuella takakiae</name>
    <dbReference type="NCBI Taxonomy" id="1302690"/>
    <lineage>
        <taxon>Bacteria</taxon>
        <taxon>Pseudomonadati</taxon>
        <taxon>Bacteroidota</taxon>
        <taxon>Chitinophagia</taxon>
        <taxon>Chitinophagales</taxon>
        <taxon>Chitinophagaceae</taxon>
        <taxon>Cnuella</taxon>
    </lineage>
</organism>
<dbReference type="Pfam" id="PF08323">
    <property type="entry name" value="Glyco_transf_5"/>
    <property type="match status" value="1"/>
</dbReference>
<comment type="similarity">
    <text evidence="4 8">Belongs to the glycosyltransferase 1 family. Bacterial/plant glycogen synthase subfamily.</text>
</comment>
<dbReference type="PANTHER" id="PTHR45825:SF11">
    <property type="entry name" value="ALPHA AMYLASE DOMAIN-CONTAINING PROTEIN"/>
    <property type="match status" value="1"/>
</dbReference>
<dbReference type="SUPFAM" id="SSF53756">
    <property type="entry name" value="UDP-Glycosyltransferase/glycogen phosphorylase"/>
    <property type="match status" value="1"/>
</dbReference>
<dbReference type="EMBL" id="FQUO01000002">
    <property type="protein sequence ID" value="SHE63022.1"/>
    <property type="molecule type" value="Genomic_DNA"/>
</dbReference>